<dbReference type="PANTHER" id="PTHR12243">
    <property type="entry name" value="MADF DOMAIN TRANSCRIPTION FACTOR"/>
    <property type="match status" value="1"/>
</dbReference>
<dbReference type="OrthoDB" id="6600747at2759"/>
<protein>
    <recommendedName>
        <fullName evidence="2">MADF domain-containing protein</fullName>
    </recommendedName>
</protein>
<dbReference type="EMBL" id="PZQS01000005">
    <property type="protein sequence ID" value="PVD30529.1"/>
    <property type="molecule type" value="Genomic_DNA"/>
</dbReference>
<dbReference type="GO" id="GO:0006357">
    <property type="term" value="P:regulation of transcription by RNA polymerase II"/>
    <property type="evidence" value="ECO:0007669"/>
    <property type="project" value="TreeGrafter"/>
</dbReference>
<name>A0A2T7PAT7_POMCA</name>
<dbReference type="SMART" id="SM00595">
    <property type="entry name" value="MADF"/>
    <property type="match status" value="1"/>
</dbReference>
<dbReference type="InterPro" id="IPR039353">
    <property type="entry name" value="TF_Adf1"/>
</dbReference>
<evidence type="ECO:0000256" key="1">
    <source>
        <dbReference type="SAM" id="MobiDB-lite"/>
    </source>
</evidence>
<evidence type="ECO:0000259" key="2">
    <source>
        <dbReference type="PROSITE" id="PS51029"/>
    </source>
</evidence>
<dbReference type="AlphaFoldDB" id="A0A2T7PAT7"/>
<dbReference type="PROSITE" id="PS51029">
    <property type="entry name" value="MADF"/>
    <property type="match status" value="1"/>
</dbReference>
<comment type="caution">
    <text evidence="3">The sequence shown here is derived from an EMBL/GenBank/DDBJ whole genome shotgun (WGS) entry which is preliminary data.</text>
</comment>
<keyword evidence="4" id="KW-1185">Reference proteome</keyword>
<proteinExistence type="predicted"/>
<dbReference type="InterPro" id="IPR006578">
    <property type="entry name" value="MADF-dom"/>
</dbReference>
<sequence>MRTTLETADYEKLIELVRMHEFLYDASHEGHKDTQLVQTAWKSIAKEMGRRDLDGEAWKKKWKNLRDTYQKRKKEQRKYRSALGARKKIKWRWSRMMQFLDPYLDTKSIDTSTPATAEDDTASHKSSDKEDMDSELDRERQYSSWSAALSSYSFRAVPRNSTTSVDQIIEGSQAVGYPEDAFFKSCALRAKKLPFQTRSFLQLQITQLFVNAENPELPPIPITPLPSHQHFRDSSTVASDIPLQQRPAEGPACTYIMCLRSAS</sequence>
<feature type="domain" description="MADF" evidence="2">
    <location>
        <begin position="12"/>
        <end position="105"/>
    </location>
</feature>
<gene>
    <name evidence="3" type="ORF">C0Q70_09796</name>
</gene>
<reference evidence="3 4" key="1">
    <citation type="submission" date="2018-04" db="EMBL/GenBank/DDBJ databases">
        <title>The genome of golden apple snail Pomacea canaliculata provides insight into stress tolerance and invasive adaptation.</title>
        <authorList>
            <person name="Liu C."/>
            <person name="Liu B."/>
            <person name="Ren Y."/>
            <person name="Zhang Y."/>
            <person name="Wang H."/>
            <person name="Li S."/>
            <person name="Jiang F."/>
            <person name="Yin L."/>
            <person name="Zhang G."/>
            <person name="Qian W."/>
            <person name="Fan W."/>
        </authorList>
    </citation>
    <scope>NUCLEOTIDE SEQUENCE [LARGE SCALE GENOMIC DNA]</scope>
    <source>
        <strain evidence="3">SZHN2017</strain>
        <tissue evidence="3">Muscle</tissue>
    </source>
</reference>
<evidence type="ECO:0000313" key="4">
    <source>
        <dbReference type="Proteomes" id="UP000245119"/>
    </source>
</evidence>
<feature type="region of interest" description="Disordered" evidence="1">
    <location>
        <begin position="111"/>
        <end position="137"/>
    </location>
</feature>
<feature type="compositionally biased region" description="Basic and acidic residues" evidence="1">
    <location>
        <begin position="121"/>
        <end position="137"/>
    </location>
</feature>
<dbReference type="Pfam" id="PF10545">
    <property type="entry name" value="MADF_DNA_bdg"/>
    <property type="match status" value="1"/>
</dbReference>
<organism evidence="3 4">
    <name type="scientific">Pomacea canaliculata</name>
    <name type="common">Golden apple snail</name>
    <dbReference type="NCBI Taxonomy" id="400727"/>
    <lineage>
        <taxon>Eukaryota</taxon>
        <taxon>Metazoa</taxon>
        <taxon>Spiralia</taxon>
        <taxon>Lophotrochozoa</taxon>
        <taxon>Mollusca</taxon>
        <taxon>Gastropoda</taxon>
        <taxon>Caenogastropoda</taxon>
        <taxon>Architaenioglossa</taxon>
        <taxon>Ampullarioidea</taxon>
        <taxon>Ampullariidae</taxon>
        <taxon>Pomacea</taxon>
    </lineage>
</organism>
<dbReference type="PANTHER" id="PTHR12243:SF67">
    <property type="entry name" value="COREPRESSOR OF PANGOLIN, ISOFORM A-RELATED"/>
    <property type="match status" value="1"/>
</dbReference>
<evidence type="ECO:0000313" key="3">
    <source>
        <dbReference type="EMBL" id="PVD30529.1"/>
    </source>
</evidence>
<dbReference type="GO" id="GO:0005667">
    <property type="term" value="C:transcription regulator complex"/>
    <property type="evidence" value="ECO:0007669"/>
    <property type="project" value="TreeGrafter"/>
</dbReference>
<accession>A0A2T7PAT7</accession>
<dbReference type="Proteomes" id="UP000245119">
    <property type="component" value="Linkage Group LG5"/>
</dbReference>
<dbReference type="GO" id="GO:0005634">
    <property type="term" value="C:nucleus"/>
    <property type="evidence" value="ECO:0007669"/>
    <property type="project" value="TreeGrafter"/>
</dbReference>